<evidence type="ECO:0000313" key="2">
    <source>
        <dbReference type="EMBL" id="EEH59890.1"/>
    </source>
</evidence>
<accession>C1ML85</accession>
<comment type="similarity">
    <text evidence="1">Belongs to the HEBP family.</text>
</comment>
<protein>
    <submittedName>
        <fullName evidence="2">Predicted protein</fullName>
    </submittedName>
</protein>
<dbReference type="KEGG" id="mpp:MICPUCDRAFT_49474"/>
<proteinExistence type="inferred from homology"/>
<dbReference type="OMA" id="AMYPPTQ"/>
<dbReference type="PANTHER" id="PTHR11220:SF58">
    <property type="entry name" value="SOUL HEME-BINDING FAMILY PROTEIN"/>
    <property type="match status" value="1"/>
</dbReference>
<dbReference type="Pfam" id="PF04832">
    <property type="entry name" value="SOUL"/>
    <property type="match status" value="1"/>
</dbReference>
<dbReference type="Proteomes" id="UP000001876">
    <property type="component" value="Unassembled WGS sequence"/>
</dbReference>
<dbReference type="InterPro" id="IPR011256">
    <property type="entry name" value="Reg_factor_effector_dom_sf"/>
</dbReference>
<dbReference type="InterPro" id="IPR006917">
    <property type="entry name" value="SOUL_heme-bd"/>
</dbReference>
<dbReference type="Gene3D" id="3.20.80.10">
    <property type="entry name" value="Regulatory factor, effector binding domain"/>
    <property type="match status" value="1"/>
</dbReference>
<dbReference type="GeneID" id="9681769"/>
<name>C1ML85_MICPC</name>
<sequence length="225" mass="24658">MATSSISIALTPASACPHAHPRRYPHRRQGSSTISLHRRSFSLLASTNRSNPDVPYQVLRVTDTYELRIYAAYYVACAPYSNREQGIASLMGYLEGGNERGTTFRATQPLVMRYVQNPEDKNSVGISSKTMELSLGKGVNNPPLSNQENVTVRIAGGELLAVVPFTGIATPELTARWRESLTSALIADGITLAEPGAFRLATYGQLYSLKPRLNELILHVKLPNL</sequence>
<keyword evidence="3" id="KW-1185">Reference proteome</keyword>
<evidence type="ECO:0000256" key="1">
    <source>
        <dbReference type="ARBA" id="ARBA00009817"/>
    </source>
</evidence>
<dbReference type="AlphaFoldDB" id="C1ML85"/>
<dbReference type="PANTHER" id="PTHR11220">
    <property type="entry name" value="HEME-BINDING PROTEIN-RELATED"/>
    <property type="match status" value="1"/>
</dbReference>
<dbReference type="eggNOG" id="ENOG502SFNB">
    <property type="taxonomic scope" value="Eukaryota"/>
</dbReference>
<reference evidence="2 3" key="1">
    <citation type="journal article" date="2009" name="Science">
        <title>Green evolution and dynamic adaptations revealed by genomes of the marine picoeukaryotes Micromonas.</title>
        <authorList>
            <person name="Worden A.Z."/>
            <person name="Lee J.H."/>
            <person name="Mock T."/>
            <person name="Rouze P."/>
            <person name="Simmons M.P."/>
            <person name="Aerts A.L."/>
            <person name="Allen A.E."/>
            <person name="Cuvelier M.L."/>
            <person name="Derelle E."/>
            <person name="Everett M.V."/>
            <person name="Foulon E."/>
            <person name="Grimwood J."/>
            <person name="Gundlach H."/>
            <person name="Henrissat B."/>
            <person name="Napoli C."/>
            <person name="McDonald S.M."/>
            <person name="Parker M.S."/>
            <person name="Rombauts S."/>
            <person name="Salamov A."/>
            <person name="Von Dassow P."/>
            <person name="Badger J.H."/>
            <person name="Coutinho P.M."/>
            <person name="Demir E."/>
            <person name="Dubchak I."/>
            <person name="Gentemann C."/>
            <person name="Eikrem W."/>
            <person name="Gready J.E."/>
            <person name="John U."/>
            <person name="Lanier W."/>
            <person name="Lindquist E.A."/>
            <person name="Lucas S."/>
            <person name="Mayer K.F."/>
            <person name="Moreau H."/>
            <person name="Not F."/>
            <person name="Otillar R."/>
            <person name="Panaud O."/>
            <person name="Pangilinan J."/>
            <person name="Paulsen I."/>
            <person name="Piegu B."/>
            <person name="Poliakov A."/>
            <person name="Robbens S."/>
            <person name="Schmutz J."/>
            <person name="Toulza E."/>
            <person name="Wyss T."/>
            <person name="Zelensky A."/>
            <person name="Zhou K."/>
            <person name="Armbrust E.V."/>
            <person name="Bhattacharya D."/>
            <person name="Goodenough U.W."/>
            <person name="Van de Peer Y."/>
            <person name="Grigoriev I.V."/>
        </authorList>
    </citation>
    <scope>NUCLEOTIDE SEQUENCE [LARGE SCALE GENOMIC DNA]</scope>
    <source>
        <strain evidence="2 3">CCMP1545</strain>
    </source>
</reference>
<gene>
    <name evidence="2" type="ORF">MICPUCDRAFT_49474</name>
</gene>
<dbReference type="SUPFAM" id="SSF55136">
    <property type="entry name" value="Probable bacterial effector-binding domain"/>
    <property type="match status" value="1"/>
</dbReference>
<organism evidence="3">
    <name type="scientific">Micromonas pusilla (strain CCMP1545)</name>
    <name type="common">Picoplanktonic green alga</name>
    <dbReference type="NCBI Taxonomy" id="564608"/>
    <lineage>
        <taxon>Eukaryota</taxon>
        <taxon>Viridiplantae</taxon>
        <taxon>Chlorophyta</taxon>
        <taxon>Mamiellophyceae</taxon>
        <taxon>Mamiellales</taxon>
        <taxon>Mamiellaceae</taxon>
        <taxon>Micromonas</taxon>
    </lineage>
</organism>
<dbReference type="OrthoDB" id="511660at2759"/>
<dbReference type="RefSeq" id="XP_003056514.1">
    <property type="nucleotide sequence ID" value="XM_003056468.1"/>
</dbReference>
<evidence type="ECO:0000313" key="3">
    <source>
        <dbReference type="Proteomes" id="UP000001876"/>
    </source>
</evidence>
<dbReference type="EMBL" id="GG663736">
    <property type="protein sequence ID" value="EEH59890.1"/>
    <property type="molecule type" value="Genomic_DNA"/>
</dbReference>